<dbReference type="EMBL" id="CM026426">
    <property type="protein sequence ID" value="KAG0572896.1"/>
    <property type="molecule type" value="Genomic_DNA"/>
</dbReference>
<reference evidence="2" key="1">
    <citation type="submission" date="2020-06" db="EMBL/GenBank/DDBJ databases">
        <title>WGS assembly of Ceratodon purpureus strain R40.</title>
        <authorList>
            <person name="Carey S.B."/>
            <person name="Jenkins J."/>
            <person name="Shu S."/>
            <person name="Lovell J.T."/>
            <person name="Sreedasyam A."/>
            <person name="Maumus F."/>
            <person name="Tiley G.P."/>
            <person name="Fernandez-Pozo N."/>
            <person name="Barry K."/>
            <person name="Chen C."/>
            <person name="Wang M."/>
            <person name="Lipzen A."/>
            <person name="Daum C."/>
            <person name="Saski C.A."/>
            <person name="Payton A.C."/>
            <person name="Mcbreen J.C."/>
            <person name="Conrad R.E."/>
            <person name="Kollar L.M."/>
            <person name="Olsson S."/>
            <person name="Huttunen S."/>
            <person name="Landis J.B."/>
            <person name="Wickett N.J."/>
            <person name="Johnson M.G."/>
            <person name="Rensing S.A."/>
            <person name="Grimwood J."/>
            <person name="Schmutz J."/>
            <person name="Mcdaniel S.F."/>
        </authorList>
    </citation>
    <scope>NUCLEOTIDE SEQUENCE</scope>
    <source>
        <strain evidence="2">R40</strain>
    </source>
</reference>
<dbReference type="AlphaFoldDB" id="A0A8T0HPX7"/>
<keyword evidence="3" id="KW-1185">Reference proteome</keyword>
<sequence length="145" mass="17057">MKAGSTRLEEYYSAAFWIIATIQHRATKTRLTSLNAKTQSQILLPPLAAHQREHSESPPNRMSQSWWMRGRRRRRCNCRRRMSKHMTTDRIHGCHLNCRLRPCRHPRGLDCLEKFHGGSWSPDNDHNTPRKERRTHLPTPKLLGS</sequence>
<name>A0A8T0HPX7_CERPU</name>
<evidence type="ECO:0000313" key="2">
    <source>
        <dbReference type="EMBL" id="KAG0572896.1"/>
    </source>
</evidence>
<organism evidence="2 3">
    <name type="scientific">Ceratodon purpureus</name>
    <name type="common">Fire moss</name>
    <name type="synonym">Dicranum purpureum</name>
    <dbReference type="NCBI Taxonomy" id="3225"/>
    <lineage>
        <taxon>Eukaryota</taxon>
        <taxon>Viridiplantae</taxon>
        <taxon>Streptophyta</taxon>
        <taxon>Embryophyta</taxon>
        <taxon>Bryophyta</taxon>
        <taxon>Bryophytina</taxon>
        <taxon>Bryopsida</taxon>
        <taxon>Dicranidae</taxon>
        <taxon>Pseudoditrichales</taxon>
        <taxon>Ditrichaceae</taxon>
        <taxon>Ceratodon</taxon>
    </lineage>
</organism>
<evidence type="ECO:0000313" key="3">
    <source>
        <dbReference type="Proteomes" id="UP000822688"/>
    </source>
</evidence>
<accession>A0A8T0HPX7</accession>
<protein>
    <submittedName>
        <fullName evidence="2">Uncharacterized protein</fullName>
    </submittedName>
</protein>
<gene>
    <name evidence="2" type="ORF">KC19_VG133100</name>
</gene>
<proteinExistence type="predicted"/>
<dbReference type="Proteomes" id="UP000822688">
    <property type="component" value="Chromosome V"/>
</dbReference>
<feature type="region of interest" description="Disordered" evidence="1">
    <location>
        <begin position="120"/>
        <end position="145"/>
    </location>
</feature>
<evidence type="ECO:0000256" key="1">
    <source>
        <dbReference type="SAM" id="MobiDB-lite"/>
    </source>
</evidence>
<comment type="caution">
    <text evidence="2">The sequence shown here is derived from an EMBL/GenBank/DDBJ whole genome shotgun (WGS) entry which is preliminary data.</text>
</comment>